<evidence type="ECO:0000259" key="11">
    <source>
        <dbReference type="Pfam" id="PF00712"/>
    </source>
</evidence>
<dbReference type="GO" id="GO:0008408">
    <property type="term" value="F:3'-5' exonuclease activity"/>
    <property type="evidence" value="ECO:0007669"/>
    <property type="project" value="InterPro"/>
</dbReference>
<keyword evidence="9" id="KW-0238">DNA-binding</keyword>
<organism evidence="14">
    <name type="scientific">Proteinivorax tanatarense</name>
    <dbReference type="NCBI Taxonomy" id="1260629"/>
    <lineage>
        <taxon>Bacteria</taxon>
        <taxon>Bacillati</taxon>
        <taxon>Bacillota</taxon>
        <taxon>Clostridia</taxon>
        <taxon>Eubacteriales</taxon>
        <taxon>Proteinivoracaceae</taxon>
        <taxon>Proteinivorax</taxon>
    </lineage>
</organism>
<keyword evidence="7 10" id="KW-0235">DNA replication</keyword>
<name>A0AAU7VLL2_9FIRM</name>
<evidence type="ECO:0000256" key="5">
    <source>
        <dbReference type="ARBA" id="ARBA00022679"/>
    </source>
</evidence>
<comment type="subunit">
    <text evidence="10">Forms a ring-shaped head-to-tail homodimer around DNA.</text>
</comment>
<evidence type="ECO:0000256" key="6">
    <source>
        <dbReference type="ARBA" id="ARBA00022695"/>
    </source>
</evidence>
<keyword evidence="5 10" id="KW-0808">Transferase</keyword>
<dbReference type="GO" id="GO:0009360">
    <property type="term" value="C:DNA polymerase III complex"/>
    <property type="evidence" value="ECO:0007669"/>
    <property type="project" value="InterPro"/>
</dbReference>
<evidence type="ECO:0000256" key="10">
    <source>
        <dbReference type="PIRNR" id="PIRNR000804"/>
    </source>
</evidence>
<dbReference type="Gene3D" id="3.10.150.10">
    <property type="entry name" value="DNA Polymerase III, subunit A, domain 2"/>
    <property type="match status" value="1"/>
</dbReference>
<dbReference type="InterPro" id="IPR046938">
    <property type="entry name" value="DNA_clamp_sf"/>
</dbReference>
<dbReference type="Pfam" id="PF02767">
    <property type="entry name" value="DNA_pol3_beta_2"/>
    <property type="match status" value="1"/>
</dbReference>
<keyword evidence="4 10" id="KW-0963">Cytoplasm</keyword>
<dbReference type="CDD" id="cd00140">
    <property type="entry name" value="beta_clamp"/>
    <property type="match status" value="1"/>
</dbReference>
<dbReference type="GO" id="GO:0003677">
    <property type="term" value="F:DNA binding"/>
    <property type="evidence" value="ECO:0007669"/>
    <property type="project" value="UniProtKB-UniRule"/>
</dbReference>
<evidence type="ECO:0000256" key="7">
    <source>
        <dbReference type="ARBA" id="ARBA00022705"/>
    </source>
</evidence>
<dbReference type="Pfam" id="PF02768">
    <property type="entry name" value="DNA_pol3_beta_3"/>
    <property type="match status" value="1"/>
</dbReference>
<evidence type="ECO:0000256" key="3">
    <source>
        <dbReference type="ARBA" id="ARBA00021035"/>
    </source>
</evidence>
<dbReference type="GO" id="GO:0005737">
    <property type="term" value="C:cytoplasm"/>
    <property type="evidence" value="ECO:0007669"/>
    <property type="project" value="UniProtKB-SubCell"/>
</dbReference>
<dbReference type="EMBL" id="CP158367">
    <property type="protein sequence ID" value="XBX74930.1"/>
    <property type="molecule type" value="Genomic_DNA"/>
</dbReference>
<sequence length="368" mass="41499">MEFYCSQEDLLTAISVTQRGISSKTTIPILSGIMLKLTNENLFLKSTDLEITIEYKIPVNSITEGEVILPAKILTDIVRKMPKEDIHFCMTEDKNVKIKSSKIEIDLTGENTEEFPSFPKLPDSNILELPELRLKNMLKQTAFAVSSEESRPVLTGVLFEIKGSSLNLIATDGHRLAYKVAVLEKEPSEPLKVVIPKKAITELQRILIDDEEKYINIYVKDSIVFFVFDNVIFSSRIIEGKFPPYQQIIPNDNNTKIKVNTKDLQTSIERAELLSREGTRSLVKFKVSDILYLTSNTPNLGSLSEQLPVDKEGEDLEIAFNAKLITDCLKNIDVPEVYLEFSGSFSPCLIKPVIGEDYLHLILPIRTA</sequence>
<proteinExistence type="inferred from homology"/>
<gene>
    <name evidence="14" type="primary">dnaN</name>
    <name evidence="14" type="ORF">PRVXT_000002</name>
</gene>
<evidence type="ECO:0000256" key="2">
    <source>
        <dbReference type="ARBA" id="ARBA00010752"/>
    </source>
</evidence>
<evidence type="ECO:0000256" key="8">
    <source>
        <dbReference type="ARBA" id="ARBA00022932"/>
    </source>
</evidence>
<evidence type="ECO:0000313" key="14">
    <source>
        <dbReference type="EMBL" id="XBX74930.1"/>
    </source>
</evidence>
<dbReference type="RefSeq" id="WP_350343679.1">
    <property type="nucleotide sequence ID" value="NZ_CP158367.1"/>
</dbReference>
<dbReference type="PANTHER" id="PTHR30478">
    <property type="entry name" value="DNA POLYMERASE III SUBUNIT BETA"/>
    <property type="match status" value="1"/>
</dbReference>
<evidence type="ECO:0000256" key="4">
    <source>
        <dbReference type="ARBA" id="ARBA00022490"/>
    </source>
</evidence>
<dbReference type="PIRSF" id="PIRSF000804">
    <property type="entry name" value="DNA_pol_III_b"/>
    <property type="match status" value="1"/>
</dbReference>
<feature type="domain" description="DNA polymerase III beta sliding clamp N-terminal" evidence="11">
    <location>
        <begin position="1"/>
        <end position="118"/>
    </location>
</feature>
<dbReference type="Pfam" id="PF00712">
    <property type="entry name" value="DNA_pol3_beta"/>
    <property type="match status" value="1"/>
</dbReference>
<dbReference type="InterPro" id="IPR001001">
    <property type="entry name" value="DNA_polIII_beta"/>
</dbReference>
<dbReference type="InterPro" id="IPR022634">
    <property type="entry name" value="DNA_polIII_beta_N"/>
</dbReference>
<evidence type="ECO:0000259" key="12">
    <source>
        <dbReference type="Pfam" id="PF02767"/>
    </source>
</evidence>
<comment type="function">
    <text evidence="10">Confers DNA tethering and processivity to DNA polymerases and other proteins. Acts as a clamp, forming a ring around DNA (a reaction catalyzed by the clamp-loading complex) which diffuses in an ATP-independent manner freely and bidirectionally along dsDNA. Initially characterized for its ability to contact the catalytic subunit of DNA polymerase III (Pol III), a complex, multichain enzyme responsible for most of the replicative synthesis in bacteria; Pol III exhibits 3'-5' exonuclease proofreading activity. The beta chain is required for initiation of replication as well as for processivity of DNA replication.</text>
</comment>
<keyword evidence="6 10" id="KW-0548">Nucleotidyltransferase</keyword>
<feature type="domain" description="DNA polymerase III beta sliding clamp C-terminal" evidence="13">
    <location>
        <begin position="247"/>
        <end position="366"/>
    </location>
</feature>
<accession>A0AAU7VLL2</accession>
<dbReference type="SUPFAM" id="SSF55979">
    <property type="entry name" value="DNA clamp"/>
    <property type="match status" value="3"/>
</dbReference>
<keyword evidence="8 10" id="KW-0239">DNA-directed DNA polymerase</keyword>
<dbReference type="InterPro" id="IPR022637">
    <property type="entry name" value="DNA_polIII_beta_cen"/>
</dbReference>
<evidence type="ECO:0000256" key="9">
    <source>
        <dbReference type="ARBA" id="ARBA00023125"/>
    </source>
</evidence>
<feature type="domain" description="DNA polymerase III beta sliding clamp central" evidence="12">
    <location>
        <begin position="129"/>
        <end position="243"/>
    </location>
</feature>
<dbReference type="InterPro" id="IPR022635">
    <property type="entry name" value="DNA_polIII_beta_C"/>
</dbReference>
<comment type="similarity">
    <text evidence="2 10">Belongs to the beta sliding clamp family.</text>
</comment>
<reference evidence="14" key="2">
    <citation type="submission" date="2024-06" db="EMBL/GenBank/DDBJ databases">
        <authorList>
            <person name="Petrova K.O."/>
            <person name="Toshchakov S.V."/>
            <person name="Boltjanskaja Y.V."/>
            <person name="Kevbrin V."/>
        </authorList>
    </citation>
    <scope>NUCLEOTIDE SEQUENCE</scope>
    <source>
        <strain evidence="14">Z-910T</strain>
    </source>
</reference>
<protein>
    <recommendedName>
        <fullName evidence="3 10">Beta sliding clamp</fullName>
    </recommendedName>
</protein>
<dbReference type="AlphaFoldDB" id="A0AAU7VLL2"/>
<dbReference type="GO" id="GO:0006271">
    <property type="term" value="P:DNA strand elongation involved in DNA replication"/>
    <property type="evidence" value="ECO:0007669"/>
    <property type="project" value="TreeGrafter"/>
</dbReference>
<evidence type="ECO:0000256" key="1">
    <source>
        <dbReference type="ARBA" id="ARBA00004496"/>
    </source>
</evidence>
<evidence type="ECO:0000259" key="13">
    <source>
        <dbReference type="Pfam" id="PF02768"/>
    </source>
</evidence>
<reference evidence="14" key="1">
    <citation type="journal article" date="2013" name="Extremophiles">
        <title>Proteinivorax tanatarense gen. nov., sp. nov., an anaerobic, haloalkaliphilic, proteolytic bacterium isolated from a decaying algal bloom, and proposal of Proteinivoraceae fam. nov.</title>
        <authorList>
            <person name="Kevbrin V."/>
            <person name="Boltyanskaya Y."/>
            <person name="Zhilina T."/>
            <person name="Kolganova T."/>
            <person name="Lavrentjeva E."/>
            <person name="Kuznetsov B."/>
        </authorList>
    </citation>
    <scope>NUCLEOTIDE SEQUENCE</scope>
    <source>
        <strain evidence="14">Z-910T</strain>
    </source>
</reference>
<dbReference type="GO" id="GO:0003887">
    <property type="term" value="F:DNA-directed DNA polymerase activity"/>
    <property type="evidence" value="ECO:0007669"/>
    <property type="project" value="UniProtKB-UniRule"/>
</dbReference>
<dbReference type="NCBIfam" id="TIGR00663">
    <property type="entry name" value="dnan"/>
    <property type="match status" value="1"/>
</dbReference>
<dbReference type="SMART" id="SM00480">
    <property type="entry name" value="POL3Bc"/>
    <property type="match status" value="1"/>
</dbReference>
<dbReference type="PANTHER" id="PTHR30478:SF0">
    <property type="entry name" value="BETA SLIDING CLAMP"/>
    <property type="match status" value="1"/>
</dbReference>
<dbReference type="Gene3D" id="3.70.10.10">
    <property type="match status" value="1"/>
</dbReference>
<comment type="subcellular location">
    <subcellularLocation>
        <location evidence="1 10">Cytoplasm</location>
    </subcellularLocation>
</comment>